<dbReference type="EC" id="4.1.1.20" evidence="6 7"/>
<comment type="caution">
    <text evidence="12">The sequence shown here is derived from an EMBL/GenBank/DDBJ whole genome shotgun (WGS) entry which is preliminary data.</text>
</comment>
<keyword evidence="6" id="KW-0028">Amino-acid biosynthesis</keyword>
<evidence type="ECO:0000259" key="11">
    <source>
        <dbReference type="Pfam" id="PF02784"/>
    </source>
</evidence>
<evidence type="ECO:0000256" key="5">
    <source>
        <dbReference type="ARBA" id="ARBA00023239"/>
    </source>
</evidence>
<dbReference type="InterPro" id="IPR009006">
    <property type="entry name" value="Ala_racemase/Decarboxylase_C"/>
</dbReference>
<organism evidence="12 13">
    <name type="scientific">Agromyces rhizosphaerae</name>
    <dbReference type="NCBI Taxonomy" id="88374"/>
    <lineage>
        <taxon>Bacteria</taxon>
        <taxon>Bacillati</taxon>
        <taxon>Actinomycetota</taxon>
        <taxon>Actinomycetes</taxon>
        <taxon>Micrococcales</taxon>
        <taxon>Microbacteriaceae</taxon>
        <taxon>Agromyces</taxon>
    </lineage>
</organism>
<dbReference type="InterPro" id="IPR000183">
    <property type="entry name" value="Orn/DAP/Arg_de-COase"/>
</dbReference>
<evidence type="ECO:0000256" key="8">
    <source>
        <dbReference type="PIRSR" id="PIRSR600183-50"/>
    </source>
</evidence>
<name>A0A9W6FQE9_9MICO</name>
<dbReference type="PROSITE" id="PS00878">
    <property type="entry name" value="ODR_DC_2_1"/>
    <property type="match status" value="1"/>
</dbReference>
<evidence type="ECO:0000259" key="10">
    <source>
        <dbReference type="Pfam" id="PF00278"/>
    </source>
</evidence>
<protein>
    <recommendedName>
        <fullName evidence="6 7">Diaminopimelate decarboxylase</fullName>
        <shortName evidence="6">DAP decarboxylase</shortName>
        <shortName evidence="6">DAPDC</shortName>
        <ecNumber evidence="6 7">4.1.1.20</ecNumber>
    </recommendedName>
</protein>
<dbReference type="InterPro" id="IPR029066">
    <property type="entry name" value="PLP-binding_barrel"/>
</dbReference>
<dbReference type="PRINTS" id="PR01181">
    <property type="entry name" value="DAPDCRBXLASE"/>
</dbReference>
<feature type="binding site" evidence="6">
    <location>
        <position position="387"/>
    </location>
    <ligand>
        <name>substrate</name>
    </ligand>
</feature>
<comment type="subunit">
    <text evidence="6">Homodimer.</text>
</comment>
<comment type="cofactor">
    <cofactor evidence="1 6 8 9">
        <name>pyridoxal 5'-phosphate</name>
        <dbReference type="ChEBI" id="CHEBI:597326"/>
    </cofactor>
</comment>
<gene>
    <name evidence="6 12" type="primary">lysA</name>
    <name evidence="12" type="ORF">ARHIZOSPH14_02400</name>
</gene>
<dbReference type="Proteomes" id="UP001144396">
    <property type="component" value="Unassembled WGS sequence"/>
</dbReference>
<keyword evidence="2 6" id="KW-0210">Decarboxylase</keyword>
<evidence type="ECO:0000313" key="12">
    <source>
        <dbReference type="EMBL" id="GLI25998.1"/>
    </source>
</evidence>
<dbReference type="AlphaFoldDB" id="A0A9W6FQE9"/>
<dbReference type="InterPro" id="IPR022644">
    <property type="entry name" value="De-COase2_N"/>
</dbReference>
<comment type="function">
    <text evidence="6">Specifically catalyzes the decarboxylation of meso-diaminopimelate (meso-DAP) to L-lysine.</text>
</comment>
<feature type="domain" description="Orn/DAP/Arg decarboxylase 2 N-terminal" evidence="11">
    <location>
        <begin position="63"/>
        <end position="318"/>
    </location>
</feature>
<dbReference type="PANTHER" id="PTHR43727">
    <property type="entry name" value="DIAMINOPIMELATE DECARBOXYLASE"/>
    <property type="match status" value="1"/>
</dbReference>
<keyword evidence="13" id="KW-1185">Reference proteome</keyword>
<feature type="active site" description="Proton donor" evidence="8">
    <location>
        <position position="386"/>
    </location>
</feature>
<feature type="binding site" evidence="6">
    <location>
        <position position="416"/>
    </location>
    <ligand>
        <name>pyridoxal 5'-phosphate</name>
        <dbReference type="ChEBI" id="CHEBI:597326"/>
    </ligand>
</feature>
<evidence type="ECO:0000256" key="3">
    <source>
        <dbReference type="ARBA" id="ARBA00022898"/>
    </source>
</evidence>
<evidence type="ECO:0000256" key="7">
    <source>
        <dbReference type="NCBIfam" id="TIGR01048"/>
    </source>
</evidence>
<dbReference type="GO" id="GO:0030170">
    <property type="term" value="F:pyridoxal phosphate binding"/>
    <property type="evidence" value="ECO:0007669"/>
    <property type="project" value="UniProtKB-UniRule"/>
</dbReference>
<feature type="binding site" evidence="6">
    <location>
        <position position="270"/>
    </location>
    <ligand>
        <name>pyridoxal 5'-phosphate</name>
        <dbReference type="ChEBI" id="CHEBI:597326"/>
    </ligand>
</feature>
<dbReference type="Pfam" id="PF00278">
    <property type="entry name" value="Orn_DAP_Arg_deC"/>
    <property type="match status" value="1"/>
</dbReference>
<reference evidence="12" key="1">
    <citation type="submission" date="2022-12" db="EMBL/GenBank/DDBJ databases">
        <title>Reference genome sequencing for broad-spectrum identification of bacterial and archaeal isolates by mass spectrometry.</title>
        <authorList>
            <person name="Sekiguchi Y."/>
            <person name="Tourlousse D.M."/>
        </authorList>
    </citation>
    <scope>NUCLEOTIDE SEQUENCE</scope>
    <source>
        <strain evidence="12">14</strain>
    </source>
</reference>
<keyword evidence="4 6" id="KW-0457">Lysine biosynthesis</keyword>
<evidence type="ECO:0000256" key="4">
    <source>
        <dbReference type="ARBA" id="ARBA00023154"/>
    </source>
</evidence>
<dbReference type="RefSeq" id="WP_281881997.1">
    <property type="nucleotide sequence ID" value="NZ_BSDP01000001.1"/>
</dbReference>
<dbReference type="PANTHER" id="PTHR43727:SF2">
    <property type="entry name" value="GROUP IV DECARBOXYLASE"/>
    <property type="match status" value="1"/>
</dbReference>
<dbReference type="Gene3D" id="3.20.20.10">
    <property type="entry name" value="Alanine racemase"/>
    <property type="match status" value="1"/>
</dbReference>
<feature type="binding site" evidence="6">
    <location>
        <position position="315"/>
    </location>
    <ligand>
        <name>substrate</name>
    </ligand>
</feature>
<dbReference type="PRINTS" id="PR01179">
    <property type="entry name" value="ODADCRBXLASE"/>
</dbReference>
<keyword evidence="3 6" id="KW-0663">Pyridoxal phosphate</keyword>
<dbReference type="CDD" id="cd06828">
    <property type="entry name" value="PLPDE_III_DapDC"/>
    <property type="match status" value="1"/>
</dbReference>
<feature type="binding site" evidence="6">
    <location>
        <position position="416"/>
    </location>
    <ligand>
        <name>substrate</name>
    </ligand>
</feature>
<comment type="similarity">
    <text evidence="6">Belongs to the Orn/Lys/Arg decarboxylase class-II family. LysA subfamily.</text>
</comment>
<dbReference type="Pfam" id="PF02784">
    <property type="entry name" value="Orn_Arg_deC_N"/>
    <property type="match status" value="1"/>
</dbReference>
<feature type="binding site" evidence="6">
    <location>
        <position position="359"/>
    </location>
    <ligand>
        <name>substrate</name>
    </ligand>
</feature>
<feature type="domain" description="Orn/DAP/Arg decarboxylase 2 C-terminal" evidence="10">
    <location>
        <begin position="322"/>
        <end position="414"/>
    </location>
</feature>
<comment type="pathway">
    <text evidence="6 9">Amino-acid biosynthesis; L-lysine biosynthesis via DAP pathway; L-lysine from DL-2,6-diaminopimelate: step 1/1.</text>
</comment>
<evidence type="ECO:0000256" key="9">
    <source>
        <dbReference type="RuleBase" id="RU003738"/>
    </source>
</evidence>
<evidence type="ECO:0000256" key="1">
    <source>
        <dbReference type="ARBA" id="ARBA00001933"/>
    </source>
</evidence>
<dbReference type="InterPro" id="IPR002986">
    <property type="entry name" value="DAP_deCOOHase_LysA"/>
</dbReference>
<dbReference type="GO" id="GO:0009089">
    <property type="term" value="P:lysine biosynthetic process via diaminopimelate"/>
    <property type="evidence" value="ECO:0007669"/>
    <property type="project" value="UniProtKB-UniRule"/>
</dbReference>
<feature type="binding site" evidence="6">
    <location>
        <begin position="312"/>
        <end position="315"/>
    </location>
    <ligand>
        <name>pyridoxal 5'-phosphate</name>
        <dbReference type="ChEBI" id="CHEBI:597326"/>
    </ligand>
</feature>
<proteinExistence type="inferred from homology"/>
<dbReference type="HAMAP" id="MF_02120">
    <property type="entry name" value="LysA"/>
    <property type="match status" value="1"/>
</dbReference>
<evidence type="ECO:0000256" key="2">
    <source>
        <dbReference type="ARBA" id="ARBA00022793"/>
    </source>
</evidence>
<dbReference type="FunFam" id="3.20.20.10:FF:000003">
    <property type="entry name" value="Diaminopimelate decarboxylase"/>
    <property type="match status" value="1"/>
</dbReference>
<evidence type="ECO:0000313" key="13">
    <source>
        <dbReference type="Proteomes" id="UP001144396"/>
    </source>
</evidence>
<accession>A0A9W6FQE9</accession>
<dbReference type="SUPFAM" id="SSF51419">
    <property type="entry name" value="PLP-binding barrel"/>
    <property type="match status" value="1"/>
</dbReference>
<dbReference type="InterPro" id="IPR022643">
    <property type="entry name" value="De-COase2_C"/>
</dbReference>
<comment type="catalytic activity">
    <reaction evidence="6 9">
        <text>meso-2,6-diaminopimelate + H(+) = L-lysine + CO2</text>
        <dbReference type="Rhea" id="RHEA:15101"/>
        <dbReference type="ChEBI" id="CHEBI:15378"/>
        <dbReference type="ChEBI" id="CHEBI:16526"/>
        <dbReference type="ChEBI" id="CHEBI:32551"/>
        <dbReference type="ChEBI" id="CHEBI:57791"/>
        <dbReference type="EC" id="4.1.1.20"/>
    </reaction>
</comment>
<dbReference type="InterPro" id="IPR022653">
    <property type="entry name" value="De-COase2_pyr-phos_BS"/>
</dbReference>
<keyword evidence="5 6" id="KW-0456">Lyase</keyword>
<feature type="modified residue" description="N6-(pyridoxal phosphate)lysine" evidence="6 8">
    <location>
        <position position="92"/>
    </location>
</feature>
<dbReference type="NCBIfam" id="TIGR01048">
    <property type="entry name" value="lysA"/>
    <property type="match status" value="1"/>
</dbReference>
<dbReference type="Gene3D" id="2.40.37.10">
    <property type="entry name" value="Lyase, Ornithine Decarboxylase, Chain A, domain 1"/>
    <property type="match status" value="1"/>
</dbReference>
<dbReference type="EMBL" id="BSDP01000001">
    <property type="protein sequence ID" value="GLI25998.1"/>
    <property type="molecule type" value="Genomic_DNA"/>
</dbReference>
<feature type="binding site" evidence="6">
    <location>
        <position position="355"/>
    </location>
    <ligand>
        <name>substrate</name>
    </ligand>
</feature>
<evidence type="ECO:0000256" key="6">
    <source>
        <dbReference type="HAMAP-Rule" id="MF_02120"/>
    </source>
</evidence>
<dbReference type="SUPFAM" id="SSF50621">
    <property type="entry name" value="Alanine racemase C-terminal domain-like"/>
    <property type="match status" value="1"/>
</dbReference>
<dbReference type="GO" id="GO:0008836">
    <property type="term" value="F:diaminopimelate decarboxylase activity"/>
    <property type="evidence" value="ECO:0007669"/>
    <property type="project" value="UniProtKB-UniRule"/>
</dbReference>
<sequence>MATDVIAPAWLRVPNDANALDARVWPASAHRDDAGELVVGGVAATDLAARYGTPLYVLDEADVRARAAAALEAFGSEARAAGSDAHVYYAGKAFLSAEVARWVVEAGLRIDVASGGELAVALAAGVPAAAIGFHGNNKSDAEIARAVSAGVGSIVLDGRAEVDRVADAAERAGVVQAVRLRVNSGVHAHTHEFLATAHDDQKFGVPLADAPGVVAAIRGRDSLRLLGLHCHIGSQIFDAGGFAESAERLLAVHAELLAGGDVPELNLGGGFGIAYTSADDPTPVDELARGIVAAVAERCAALGIPVPVLAFEPGRSIVGPPGISLYEVGTIKDVPVSGGIRRYVAVDGGMSDNARPALYGADYTVRLASRASDAAPVLVRLAGKHCESGDILVDADYLPGDVRPGDLVAVAATGAYCWALSSNYNLLARPAVVAVTDGEARVIVRGETEADLLARDAGIMEGR</sequence>